<name>A0A0F2M9J6_SPOSC</name>
<protein>
    <submittedName>
        <fullName evidence="1">Uncharacterized protein</fullName>
    </submittedName>
</protein>
<dbReference type="EMBL" id="AXCR01000007">
    <property type="protein sequence ID" value="KJR85759.1"/>
    <property type="molecule type" value="Genomic_DNA"/>
</dbReference>
<organism evidence="1 2">
    <name type="scientific">Sporothrix schenckii 1099-18</name>
    <dbReference type="NCBI Taxonomy" id="1397361"/>
    <lineage>
        <taxon>Eukaryota</taxon>
        <taxon>Fungi</taxon>
        <taxon>Dikarya</taxon>
        <taxon>Ascomycota</taxon>
        <taxon>Pezizomycotina</taxon>
        <taxon>Sordariomycetes</taxon>
        <taxon>Sordariomycetidae</taxon>
        <taxon>Ophiostomatales</taxon>
        <taxon>Ophiostomataceae</taxon>
        <taxon>Sporothrix</taxon>
    </lineage>
</organism>
<comment type="caution">
    <text evidence="1">The sequence shown here is derived from an EMBL/GenBank/DDBJ whole genome shotgun (WGS) entry which is preliminary data.</text>
</comment>
<evidence type="ECO:0000313" key="1">
    <source>
        <dbReference type="EMBL" id="KJR85759.1"/>
    </source>
</evidence>
<evidence type="ECO:0000313" key="2">
    <source>
        <dbReference type="Proteomes" id="UP000033710"/>
    </source>
</evidence>
<reference evidence="1 2" key="2">
    <citation type="journal article" date="2015" name="Eukaryot. Cell">
        <title>Asexual propagation of a virulent clone complex in a human and feline outbreak of sporotrichosis.</title>
        <authorList>
            <person name="Teixeira Mde M."/>
            <person name="Rodrigues A.M."/>
            <person name="Tsui C.K."/>
            <person name="de Almeida L.G."/>
            <person name="Van Diepeningen A.D."/>
            <person name="van den Ende B.G."/>
            <person name="Fernandes G.F."/>
            <person name="Kano R."/>
            <person name="Hamelin R.C."/>
            <person name="Lopes-Bezerra L.M."/>
            <person name="Vasconcelos A.T."/>
            <person name="de Hoog S."/>
            <person name="de Camargo Z.P."/>
            <person name="Felipe M.S."/>
        </authorList>
    </citation>
    <scope>NUCLEOTIDE SEQUENCE [LARGE SCALE GENOMIC DNA]</scope>
    <source>
        <strain evidence="1 2">1099-18</strain>
    </source>
</reference>
<dbReference type="KEGG" id="ssck:SPSK_10935"/>
<dbReference type="AlphaFoldDB" id="A0A0F2M9J6"/>
<dbReference type="RefSeq" id="XP_016588435.1">
    <property type="nucleotide sequence ID" value="XM_016737166.1"/>
</dbReference>
<dbReference type="Proteomes" id="UP000033710">
    <property type="component" value="Unassembled WGS sequence"/>
</dbReference>
<dbReference type="VEuPathDB" id="FungiDB:SPSK_10935"/>
<reference evidence="1 2" key="1">
    <citation type="journal article" date="2014" name="BMC Genomics">
        <title>Comparative genomics of the major fungal agents of human and animal Sporotrichosis: Sporothrix schenckii and Sporothrix brasiliensis.</title>
        <authorList>
            <person name="Teixeira M.M."/>
            <person name="de Almeida L.G."/>
            <person name="Kubitschek-Barreira P."/>
            <person name="Alves F.L."/>
            <person name="Kioshima E.S."/>
            <person name="Abadio A.K."/>
            <person name="Fernandes L."/>
            <person name="Derengowski L.S."/>
            <person name="Ferreira K.S."/>
            <person name="Souza R.C."/>
            <person name="Ruiz J.C."/>
            <person name="de Andrade N.C."/>
            <person name="Paes H.C."/>
            <person name="Nicola A.M."/>
            <person name="Albuquerque P."/>
            <person name="Gerber A.L."/>
            <person name="Martins V.P."/>
            <person name="Peconick L.D."/>
            <person name="Neto A.V."/>
            <person name="Chaucanez C.B."/>
            <person name="Silva P.A."/>
            <person name="Cunha O.L."/>
            <person name="de Oliveira F.F."/>
            <person name="dos Santos T.C."/>
            <person name="Barros A.L."/>
            <person name="Soares M.A."/>
            <person name="de Oliveira L.M."/>
            <person name="Marini M.M."/>
            <person name="Villalobos-Duno H."/>
            <person name="Cunha M.M."/>
            <person name="de Hoog S."/>
            <person name="da Silveira J.F."/>
            <person name="Henrissat B."/>
            <person name="Nino-Vega G.A."/>
            <person name="Cisalpino P.S."/>
            <person name="Mora-Montes H.M."/>
            <person name="Almeida S.R."/>
            <person name="Stajich J.E."/>
            <person name="Lopes-Bezerra L.M."/>
            <person name="Vasconcelos A.T."/>
            <person name="Felipe M.S."/>
        </authorList>
    </citation>
    <scope>NUCLEOTIDE SEQUENCE [LARGE SCALE GENOMIC DNA]</scope>
    <source>
        <strain evidence="1 2">1099-18</strain>
    </source>
</reference>
<accession>A0A0F2M9J6</accession>
<gene>
    <name evidence="1" type="ORF">SPSK_10935</name>
</gene>
<proteinExistence type="predicted"/>
<dbReference type="GeneID" id="27672443"/>
<sequence>MWCIVYFSRTPLVKRIAHAMYRVERPCKHDKCQAEKSRDQPASGAIECSVNVQIDIPQVAPSLSETTERSAEHAARAWSLELVGASA</sequence>